<gene>
    <name evidence="8" type="ORF">DXH78_05075</name>
</gene>
<evidence type="ECO:0000313" key="8">
    <source>
        <dbReference type="EMBL" id="RDV04012.1"/>
    </source>
</evidence>
<feature type="modified residue" description="4-aspartylphosphate" evidence="6">
    <location>
        <position position="75"/>
    </location>
</feature>
<dbReference type="InterPro" id="IPR039420">
    <property type="entry name" value="WalR-like"/>
</dbReference>
<comment type="caution">
    <text evidence="8">The sequence shown here is derived from an EMBL/GenBank/DDBJ whole genome shotgun (WGS) entry which is preliminary data.</text>
</comment>
<evidence type="ECO:0000256" key="1">
    <source>
        <dbReference type="ARBA" id="ARBA00022553"/>
    </source>
</evidence>
<dbReference type="GO" id="GO:0032993">
    <property type="term" value="C:protein-DNA complex"/>
    <property type="evidence" value="ECO:0007669"/>
    <property type="project" value="TreeGrafter"/>
</dbReference>
<protein>
    <submittedName>
        <fullName evidence="8">Response regulator</fullName>
    </submittedName>
</protein>
<keyword evidence="1 6" id="KW-0597">Phosphoprotein</keyword>
<dbReference type="OrthoDB" id="9786548at2"/>
<name>A0A371B8Z9_9BRAD</name>
<dbReference type="PROSITE" id="PS50110">
    <property type="entry name" value="RESPONSE_REGULATORY"/>
    <property type="match status" value="1"/>
</dbReference>
<dbReference type="GO" id="GO:0003700">
    <property type="term" value="F:DNA-binding transcription factor activity"/>
    <property type="evidence" value="ECO:0007669"/>
    <property type="project" value="InterPro"/>
</dbReference>
<dbReference type="GO" id="GO:0005829">
    <property type="term" value="C:cytosol"/>
    <property type="evidence" value="ECO:0007669"/>
    <property type="project" value="TreeGrafter"/>
</dbReference>
<accession>A0A371B8Z9</accession>
<sequence>MLLLTRPSEETIVSGKTLTPQRDGVVLLVEDDRDFVSELRPALEAENLNIKVAETAEDALAILEVDRQIDIVITDIMLPTMSGLELLKRVKTLRRERKIIGIILTAHASIDYAVTALRQNAVDFLQKPIHFDELMEAIDRARANLRSVAKANSAEIAPDVASLLSFASTLRESREVIGLGGISECAWQMLIYAALCQQRGQKITVTALCAASGAPIPTALRHLSGLEKRELILRHPDPDDRRCIIVSISKVGTDYLQRAMRRWVERSKRLL</sequence>
<keyword evidence="2" id="KW-0902">Two-component regulatory system</keyword>
<dbReference type="InterPro" id="IPR036388">
    <property type="entry name" value="WH-like_DNA-bd_sf"/>
</dbReference>
<dbReference type="AlphaFoldDB" id="A0A371B8Z9"/>
<keyword evidence="3" id="KW-0805">Transcription regulation</keyword>
<dbReference type="Gene3D" id="3.40.50.2300">
    <property type="match status" value="1"/>
</dbReference>
<dbReference type="InterPro" id="IPR036390">
    <property type="entry name" value="WH_DNA-bd_sf"/>
</dbReference>
<dbReference type="SMART" id="SM00448">
    <property type="entry name" value="REC"/>
    <property type="match status" value="1"/>
</dbReference>
<evidence type="ECO:0000256" key="2">
    <source>
        <dbReference type="ARBA" id="ARBA00023012"/>
    </source>
</evidence>
<dbReference type="InterPro" id="IPR011006">
    <property type="entry name" value="CheY-like_superfamily"/>
</dbReference>
<dbReference type="EMBL" id="QRGO01000001">
    <property type="protein sequence ID" value="RDV04012.1"/>
    <property type="molecule type" value="Genomic_DNA"/>
</dbReference>
<keyword evidence="9" id="KW-1185">Reference proteome</keyword>
<dbReference type="Pfam" id="PF01047">
    <property type="entry name" value="MarR"/>
    <property type="match status" value="1"/>
</dbReference>
<evidence type="ECO:0000256" key="6">
    <source>
        <dbReference type="PROSITE-ProRule" id="PRU00169"/>
    </source>
</evidence>
<evidence type="ECO:0000256" key="3">
    <source>
        <dbReference type="ARBA" id="ARBA00023015"/>
    </source>
</evidence>
<dbReference type="InterPro" id="IPR001789">
    <property type="entry name" value="Sig_transdc_resp-reg_receiver"/>
</dbReference>
<dbReference type="SUPFAM" id="SSF52172">
    <property type="entry name" value="CheY-like"/>
    <property type="match status" value="1"/>
</dbReference>
<dbReference type="SUPFAM" id="SSF46785">
    <property type="entry name" value="Winged helix' DNA-binding domain"/>
    <property type="match status" value="1"/>
</dbReference>
<evidence type="ECO:0000256" key="5">
    <source>
        <dbReference type="ARBA" id="ARBA00023163"/>
    </source>
</evidence>
<dbReference type="Proteomes" id="UP000263993">
    <property type="component" value="Unassembled WGS sequence"/>
</dbReference>
<evidence type="ECO:0000256" key="4">
    <source>
        <dbReference type="ARBA" id="ARBA00023125"/>
    </source>
</evidence>
<dbReference type="PROSITE" id="PS01117">
    <property type="entry name" value="HTH_MARR_1"/>
    <property type="match status" value="1"/>
</dbReference>
<dbReference type="GO" id="GO:0000156">
    <property type="term" value="F:phosphorelay response regulator activity"/>
    <property type="evidence" value="ECO:0007669"/>
    <property type="project" value="TreeGrafter"/>
</dbReference>
<dbReference type="PANTHER" id="PTHR48111">
    <property type="entry name" value="REGULATOR OF RPOS"/>
    <property type="match status" value="1"/>
</dbReference>
<evidence type="ECO:0000259" key="7">
    <source>
        <dbReference type="PROSITE" id="PS50110"/>
    </source>
</evidence>
<dbReference type="InterPro" id="IPR000835">
    <property type="entry name" value="HTH_MarR-typ"/>
</dbReference>
<reference evidence="9" key="1">
    <citation type="submission" date="2018-08" db="EMBL/GenBank/DDBJ databases">
        <authorList>
            <person name="Kim S.-J."/>
            <person name="Jung G.-Y."/>
        </authorList>
    </citation>
    <scope>NUCLEOTIDE SEQUENCE [LARGE SCALE GENOMIC DNA]</scope>
    <source>
        <strain evidence="9">GY_H</strain>
    </source>
</reference>
<dbReference type="InterPro" id="IPR023187">
    <property type="entry name" value="Tscrpt_reg_MarR-type_CS"/>
</dbReference>
<dbReference type="RefSeq" id="WP_115516038.1">
    <property type="nucleotide sequence ID" value="NZ_QRGO01000001.1"/>
</dbReference>
<organism evidence="8 9">
    <name type="scientific">Undibacter mobilis</name>
    <dbReference type="NCBI Taxonomy" id="2292256"/>
    <lineage>
        <taxon>Bacteria</taxon>
        <taxon>Pseudomonadati</taxon>
        <taxon>Pseudomonadota</taxon>
        <taxon>Alphaproteobacteria</taxon>
        <taxon>Hyphomicrobiales</taxon>
        <taxon>Nitrobacteraceae</taxon>
        <taxon>Undibacter</taxon>
    </lineage>
</organism>
<dbReference type="PANTHER" id="PTHR48111:SF1">
    <property type="entry name" value="TWO-COMPONENT RESPONSE REGULATOR ORR33"/>
    <property type="match status" value="1"/>
</dbReference>
<dbReference type="Pfam" id="PF00072">
    <property type="entry name" value="Response_reg"/>
    <property type="match status" value="1"/>
</dbReference>
<dbReference type="Gene3D" id="1.10.10.10">
    <property type="entry name" value="Winged helix-like DNA-binding domain superfamily/Winged helix DNA-binding domain"/>
    <property type="match status" value="1"/>
</dbReference>
<proteinExistence type="predicted"/>
<keyword evidence="5" id="KW-0804">Transcription</keyword>
<evidence type="ECO:0000313" key="9">
    <source>
        <dbReference type="Proteomes" id="UP000263993"/>
    </source>
</evidence>
<keyword evidence="4" id="KW-0238">DNA-binding</keyword>
<dbReference type="GO" id="GO:0000976">
    <property type="term" value="F:transcription cis-regulatory region binding"/>
    <property type="evidence" value="ECO:0007669"/>
    <property type="project" value="TreeGrafter"/>
</dbReference>
<feature type="domain" description="Response regulatory" evidence="7">
    <location>
        <begin position="25"/>
        <end position="142"/>
    </location>
</feature>